<evidence type="ECO:0000259" key="2">
    <source>
        <dbReference type="Pfam" id="PF04773"/>
    </source>
</evidence>
<dbReference type="GO" id="GO:0016989">
    <property type="term" value="F:sigma factor antagonist activity"/>
    <property type="evidence" value="ECO:0007669"/>
    <property type="project" value="TreeGrafter"/>
</dbReference>
<evidence type="ECO:0000313" key="5">
    <source>
        <dbReference type="EMBL" id="SMO68086.1"/>
    </source>
</evidence>
<keyword evidence="1" id="KW-1133">Transmembrane helix</keyword>
<reference evidence="5 6" key="1">
    <citation type="submission" date="2017-05" db="EMBL/GenBank/DDBJ databases">
        <authorList>
            <person name="Varghese N."/>
            <person name="Submissions S."/>
        </authorList>
    </citation>
    <scope>NUCLEOTIDE SEQUENCE [LARGE SCALE GENOMIC DNA]</scope>
    <source>
        <strain evidence="5 6">DSM 19382</strain>
    </source>
</reference>
<dbReference type="Proteomes" id="UP000317289">
    <property type="component" value="Unassembled WGS sequence"/>
</dbReference>
<dbReference type="PANTHER" id="PTHR30273">
    <property type="entry name" value="PERIPLASMIC SIGNAL SENSOR AND SIGMA FACTOR ACTIVATOR FECR-RELATED"/>
    <property type="match status" value="1"/>
</dbReference>
<dbReference type="Pfam" id="PF04773">
    <property type="entry name" value="FecR"/>
    <property type="match status" value="1"/>
</dbReference>
<evidence type="ECO:0000256" key="1">
    <source>
        <dbReference type="SAM" id="Phobius"/>
    </source>
</evidence>
<dbReference type="EMBL" id="FXTA01000003">
    <property type="protein sequence ID" value="SMO68086.1"/>
    <property type="molecule type" value="Genomic_DNA"/>
</dbReference>
<dbReference type="AlphaFoldDB" id="A0A521D8P9"/>
<sequence>MPQNSNNENNEIKNFLDGKYSPKGQEMWNKWYDRTDDFFDNMEVIQSDRSQLKKELRQIKNTGKVISFQYKNWAVAASLIFLIGLSVFFYQTSNPVESKQFAVKLGEHAQIKLSDGTQIWLNAGSVLKYPTAFKGGTREVYLSGEAFFDVAKDKKHPFIIHTNKMDTKVLGTSFNVQAYPDQRTQEVSVMTGRVNVKSTVTEENVYVTPGQKVVFKSHDNKLQAFKDIPVNTISLWRKNIMVFEETPLTEVVATINRNYNVAIEIKNKNLNALKISGYFKEMPADQVIGLVCNIINANYKMDSGIYKIE</sequence>
<evidence type="ECO:0000313" key="4">
    <source>
        <dbReference type="EMBL" id="MRX70393.1"/>
    </source>
</evidence>
<dbReference type="InterPro" id="IPR012373">
    <property type="entry name" value="Ferrdict_sens_TM"/>
</dbReference>
<dbReference type="EMBL" id="WKKG01000014">
    <property type="protein sequence ID" value="MRX70393.1"/>
    <property type="molecule type" value="Genomic_DNA"/>
</dbReference>
<dbReference type="InterPro" id="IPR032508">
    <property type="entry name" value="FecR_C"/>
</dbReference>
<dbReference type="InterPro" id="IPR006860">
    <property type="entry name" value="FecR"/>
</dbReference>
<keyword evidence="1" id="KW-0472">Membrane</keyword>
<dbReference type="RefSeq" id="WP_142450743.1">
    <property type="nucleotide sequence ID" value="NZ_FXTA01000003.1"/>
</dbReference>
<keyword evidence="7" id="KW-1185">Reference proteome</keyword>
<feature type="transmembrane region" description="Helical" evidence="1">
    <location>
        <begin position="73"/>
        <end position="90"/>
    </location>
</feature>
<feature type="domain" description="FecR protein" evidence="2">
    <location>
        <begin position="104"/>
        <end position="194"/>
    </location>
</feature>
<accession>A0A521D8P9</accession>
<dbReference type="FunFam" id="2.60.120.1440:FF:000001">
    <property type="entry name" value="Putative anti-sigma factor"/>
    <property type="match status" value="1"/>
</dbReference>
<proteinExistence type="predicted"/>
<dbReference type="Proteomes" id="UP000468990">
    <property type="component" value="Unassembled WGS sequence"/>
</dbReference>
<evidence type="ECO:0000259" key="3">
    <source>
        <dbReference type="Pfam" id="PF16344"/>
    </source>
</evidence>
<dbReference type="PANTHER" id="PTHR30273:SF2">
    <property type="entry name" value="PROTEIN FECR"/>
    <property type="match status" value="1"/>
</dbReference>
<gene>
    <name evidence="4" type="ORF">GJU42_20645</name>
    <name evidence="5" type="ORF">SAMN06265349_10311</name>
</gene>
<feature type="domain" description="Protein FecR C-terminal" evidence="3">
    <location>
        <begin position="241"/>
        <end position="303"/>
    </location>
</feature>
<reference evidence="4 7" key="2">
    <citation type="submission" date="2019-11" db="EMBL/GenBank/DDBJ databases">
        <title>Flavobacterium resistens genome.</title>
        <authorList>
            <person name="Wilson V.M."/>
            <person name="Newman J.D."/>
        </authorList>
    </citation>
    <scope>NUCLEOTIDE SEQUENCE [LARGE SCALE GENOMIC DNA]</scope>
    <source>
        <strain evidence="4 7">DSM 19382</strain>
    </source>
</reference>
<organism evidence="5 6">
    <name type="scientific">Flavobacterium resistens</name>
    <dbReference type="NCBI Taxonomy" id="443612"/>
    <lineage>
        <taxon>Bacteria</taxon>
        <taxon>Pseudomonadati</taxon>
        <taxon>Bacteroidota</taxon>
        <taxon>Flavobacteriia</taxon>
        <taxon>Flavobacteriales</taxon>
        <taxon>Flavobacteriaceae</taxon>
        <taxon>Flavobacterium</taxon>
    </lineage>
</organism>
<evidence type="ECO:0000313" key="7">
    <source>
        <dbReference type="Proteomes" id="UP000468990"/>
    </source>
</evidence>
<dbReference type="OrthoDB" id="1097132at2"/>
<dbReference type="Pfam" id="PF16344">
    <property type="entry name" value="FecR_C"/>
    <property type="match status" value="1"/>
</dbReference>
<dbReference type="PIRSF" id="PIRSF018266">
    <property type="entry name" value="FecR"/>
    <property type="match status" value="1"/>
</dbReference>
<dbReference type="Gene3D" id="3.55.50.30">
    <property type="match status" value="1"/>
</dbReference>
<dbReference type="Gene3D" id="2.60.120.1440">
    <property type="match status" value="1"/>
</dbReference>
<protein>
    <submittedName>
        <fullName evidence="4">DUF4974 domain-containing protein</fullName>
    </submittedName>
    <submittedName>
        <fullName evidence="5">FecR family protein</fullName>
    </submittedName>
</protein>
<evidence type="ECO:0000313" key="6">
    <source>
        <dbReference type="Proteomes" id="UP000317289"/>
    </source>
</evidence>
<name>A0A521D8P9_9FLAO</name>
<keyword evidence="1" id="KW-0812">Transmembrane</keyword>